<dbReference type="SUPFAM" id="SSF49899">
    <property type="entry name" value="Concanavalin A-like lectins/glucanases"/>
    <property type="match status" value="1"/>
</dbReference>
<accession>A0A0F9PXY0</accession>
<evidence type="ECO:0008006" key="2">
    <source>
        <dbReference type="Google" id="ProtNLM"/>
    </source>
</evidence>
<sequence>MSAQFDETNNVDLGTGLNVSGSEISVSARVYLDSGVGPNDARIMIKGSGTGADDNPWGLRISQSGDRAQFNARIGGTNIITSLAGVPTLSTGVWHHLVGVRRGNAVEIWVNGLLENSNGDVGGDIDTNTDEVWLGDQPPSNGRAFDGRIALPELYDRALTGAEILSKFNQQGLDLNTDSLLSRYLLDEETPGTTIGASVVVDSGPSREPNGSGELTPAYGSDEAIIFRRRYR</sequence>
<name>A0A0F9PXY0_9ZZZZ</name>
<reference evidence="1" key="1">
    <citation type="journal article" date="2015" name="Nature">
        <title>Complex archaea that bridge the gap between prokaryotes and eukaryotes.</title>
        <authorList>
            <person name="Spang A."/>
            <person name="Saw J.H."/>
            <person name="Jorgensen S.L."/>
            <person name="Zaremba-Niedzwiedzka K."/>
            <person name="Martijn J."/>
            <person name="Lind A.E."/>
            <person name="van Eijk R."/>
            <person name="Schleper C."/>
            <person name="Guy L."/>
            <person name="Ettema T.J."/>
        </authorList>
    </citation>
    <scope>NUCLEOTIDE SEQUENCE</scope>
</reference>
<gene>
    <name evidence="1" type="ORF">LCGC14_0772860</name>
</gene>
<protein>
    <recommendedName>
        <fullName evidence="2">LamG-like jellyroll fold domain-containing protein</fullName>
    </recommendedName>
</protein>
<dbReference type="Gene3D" id="2.60.120.200">
    <property type="match status" value="1"/>
</dbReference>
<dbReference type="EMBL" id="LAZR01001961">
    <property type="protein sequence ID" value="KKN36500.1"/>
    <property type="molecule type" value="Genomic_DNA"/>
</dbReference>
<organism evidence="1">
    <name type="scientific">marine sediment metagenome</name>
    <dbReference type="NCBI Taxonomy" id="412755"/>
    <lineage>
        <taxon>unclassified sequences</taxon>
        <taxon>metagenomes</taxon>
        <taxon>ecological metagenomes</taxon>
    </lineage>
</organism>
<evidence type="ECO:0000313" key="1">
    <source>
        <dbReference type="EMBL" id="KKN36500.1"/>
    </source>
</evidence>
<dbReference type="InterPro" id="IPR013320">
    <property type="entry name" value="ConA-like_dom_sf"/>
</dbReference>
<proteinExistence type="predicted"/>
<comment type="caution">
    <text evidence="1">The sequence shown here is derived from an EMBL/GenBank/DDBJ whole genome shotgun (WGS) entry which is preliminary data.</text>
</comment>
<dbReference type="Pfam" id="PF13385">
    <property type="entry name" value="Laminin_G_3"/>
    <property type="match status" value="1"/>
</dbReference>
<dbReference type="AlphaFoldDB" id="A0A0F9PXY0"/>